<accession>A0A210QIE2</accession>
<evidence type="ECO:0000256" key="4">
    <source>
        <dbReference type="SAM" id="MobiDB-lite"/>
    </source>
</evidence>
<evidence type="ECO:0000256" key="3">
    <source>
        <dbReference type="ARBA" id="ARBA00022729"/>
    </source>
</evidence>
<dbReference type="GO" id="GO:0005576">
    <property type="term" value="C:extracellular region"/>
    <property type="evidence" value="ECO:0007669"/>
    <property type="project" value="UniProtKB-SubCell"/>
</dbReference>
<evidence type="ECO:0000313" key="8">
    <source>
        <dbReference type="Proteomes" id="UP000242188"/>
    </source>
</evidence>
<dbReference type="SMART" id="SM00110">
    <property type="entry name" value="C1Q"/>
    <property type="match status" value="1"/>
</dbReference>
<dbReference type="PROSITE" id="PS50871">
    <property type="entry name" value="C1Q"/>
    <property type="match status" value="1"/>
</dbReference>
<evidence type="ECO:0000259" key="6">
    <source>
        <dbReference type="PROSITE" id="PS50871"/>
    </source>
</evidence>
<keyword evidence="3 5" id="KW-0732">Signal</keyword>
<feature type="region of interest" description="Disordered" evidence="4">
    <location>
        <begin position="104"/>
        <end position="156"/>
    </location>
</feature>
<proteinExistence type="predicted"/>
<dbReference type="InterPro" id="IPR008983">
    <property type="entry name" value="Tumour_necrosis_fac-like_dom"/>
</dbReference>
<dbReference type="SUPFAM" id="SSF49842">
    <property type="entry name" value="TNF-like"/>
    <property type="match status" value="1"/>
</dbReference>
<comment type="subcellular location">
    <subcellularLocation>
        <location evidence="1">Secreted</location>
    </subcellularLocation>
</comment>
<dbReference type="Proteomes" id="UP000242188">
    <property type="component" value="Unassembled WGS sequence"/>
</dbReference>
<dbReference type="InterPro" id="IPR001073">
    <property type="entry name" value="C1q_dom"/>
</dbReference>
<feature type="compositionally biased region" description="Polar residues" evidence="4">
    <location>
        <begin position="200"/>
        <end position="211"/>
    </location>
</feature>
<protein>
    <submittedName>
        <fullName evidence="7">Caprin-2</fullName>
    </submittedName>
</protein>
<evidence type="ECO:0000256" key="1">
    <source>
        <dbReference type="ARBA" id="ARBA00004613"/>
    </source>
</evidence>
<dbReference type="OrthoDB" id="6117244at2759"/>
<name>A0A210QIE2_MIZYE</name>
<dbReference type="PANTHER" id="PTHR22923:SF116">
    <property type="entry name" value="C1Q DOMAIN-CONTAINING PROTEIN"/>
    <property type="match status" value="1"/>
</dbReference>
<feature type="domain" description="C1q" evidence="6">
    <location>
        <begin position="224"/>
        <end position="356"/>
    </location>
</feature>
<dbReference type="PRINTS" id="PR00007">
    <property type="entry name" value="COMPLEMNTC1Q"/>
</dbReference>
<dbReference type="PANTHER" id="PTHR22923">
    <property type="entry name" value="CEREBELLIN-RELATED"/>
    <property type="match status" value="1"/>
</dbReference>
<gene>
    <name evidence="7" type="ORF">KP79_PYT19634</name>
</gene>
<dbReference type="EMBL" id="NEDP02003489">
    <property type="protein sequence ID" value="OWF48558.1"/>
    <property type="molecule type" value="Genomic_DNA"/>
</dbReference>
<dbReference type="Gene3D" id="2.60.120.40">
    <property type="match status" value="1"/>
</dbReference>
<evidence type="ECO:0000313" key="7">
    <source>
        <dbReference type="EMBL" id="OWF48558.1"/>
    </source>
</evidence>
<dbReference type="Pfam" id="PF00386">
    <property type="entry name" value="C1q"/>
    <property type="match status" value="1"/>
</dbReference>
<dbReference type="STRING" id="6573.A0A210QIE2"/>
<dbReference type="InterPro" id="IPR050822">
    <property type="entry name" value="Cerebellin_Synaptic_Org"/>
</dbReference>
<comment type="caution">
    <text evidence="7">The sequence shown here is derived from an EMBL/GenBank/DDBJ whole genome shotgun (WGS) entry which is preliminary data.</text>
</comment>
<feature type="region of interest" description="Disordered" evidence="4">
    <location>
        <begin position="192"/>
        <end position="217"/>
    </location>
</feature>
<sequence>MKLSITVMSLCFVPVVLGKILNQGGDTLQVHSKAILDLQLRLSTVEHLRNEDALRIADLAKWQQFDQRRIADLEKQQQFDRSRISDLVNKRDEDNRTIADFEKKRQRSADLEKKRQNDRQRIADLEKQQRVFQRRIADLEKNPRDGDQRRLTYPQKQELRKNLDSHQKFPFNSLTNSTTRMVDGRRMPSLRKLRRFGPSPRNSELPSPTLETSDRGIKKRVSSENERMVAFSAALSHDYSSLTNLMEIHFDHVITNIGGSYSGNTGTFTCTHAGVYVFSWTVHAHLRYMYTELVKNGVVVGNAFSGDSQYSGTGGGSLVVQLDQGDEVWVRVSEHYSGTHIIGSRGTTMFSGFLLQ</sequence>
<keyword evidence="8" id="KW-1185">Reference proteome</keyword>
<reference evidence="7 8" key="1">
    <citation type="journal article" date="2017" name="Nat. Ecol. Evol.">
        <title>Scallop genome provides insights into evolution of bilaterian karyotype and development.</title>
        <authorList>
            <person name="Wang S."/>
            <person name="Zhang J."/>
            <person name="Jiao W."/>
            <person name="Li J."/>
            <person name="Xun X."/>
            <person name="Sun Y."/>
            <person name="Guo X."/>
            <person name="Huan P."/>
            <person name="Dong B."/>
            <person name="Zhang L."/>
            <person name="Hu X."/>
            <person name="Sun X."/>
            <person name="Wang J."/>
            <person name="Zhao C."/>
            <person name="Wang Y."/>
            <person name="Wang D."/>
            <person name="Huang X."/>
            <person name="Wang R."/>
            <person name="Lv J."/>
            <person name="Li Y."/>
            <person name="Zhang Z."/>
            <person name="Liu B."/>
            <person name="Lu W."/>
            <person name="Hui Y."/>
            <person name="Liang J."/>
            <person name="Zhou Z."/>
            <person name="Hou R."/>
            <person name="Li X."/>
            <person name="Liu Y."/>
            <person name="Li H."/>
            <person name="Ning X."/>
            <person name="Lin Y."/>
            <person name="Zhao L."/>
            <person name="Xing Q."/>
            <person name="Dou J."/>
            <person name="Li Y."/>
            <person name="Mao J."/>
            <person name="Guo H."/>
            <person name="Dou H."/>
            <person name="Li T."/>
            <person name="Mu C."/>
            <person name="Jiang W."/>
            <person name="Fu Q."/>
            <person name="Fu X."/>
            <person name="Miao Y."/>
            <person name="Liu J."/>
            <person name="Yu Q."/>
            <person name="Li R."/>
            <person name="Liao H."/>
            <person name="Li X."/>
            <person name="Kong Y."/>
            <person name="Jiang Z."/>
            <person name="Chourrout D."/>
            <person name="Li R."/>
            <person name="Bao Z."/>
        </authorList>
    </citation>
    <scope>NUCLEOTIDE SEQUENCE [LARGE SCALE GENOMIC DNA]</scope>
    <source>
        <strain evidence="7 8">PY_sf001</strain>
    </source>
</reference>
<evidence type="ECO:0000256" key="2">
    <source>
        <dbReference type="ARBA" id="ARBA00022525"/>
    </source>
</evidence>
<organism evidence="7 8">
    <name type="scientific">Mizuhopecten yessoensis</name>
    <name type="common">Japanese scallop</name>
    <name type="synonym">Patinopecten yessoensis</name>
    <dbReference type="NCBI Taxonomy" id="6573"/>
    <lineage>
        <taxon>Eukaryota</taxon>
        <taxon>Metazoa</taxon>
        <taxon>Spiralia</taxon>
        <taxon>Lophotrochozoa</taxon>
        <taxon>Mollusca</taxon>
        <taxon>Bivalvia</taxon>
        <taxon>Autobranchia</taxon>
        <taxon>Pteriomorphia</taxon>
        <taxon>Pectinida</taxon>
        <taxon>Pectinoidea</taxon>
        <taxon>Pectinidae</taxon>
        <taxon>Mizuhopecten</taxon>
    </lineage>
</organism>
<feature type="chain" id="PRO_5013143448" evidence="5">
    <location>
        <begin position="19"/>
        <end position="356"/>
    </location>
</feature>
<evidence type="ECO:0000256" key="5">
    <source>
        <dbReference type="SAM" id="SignalP"/>
    </source>
</evidence>
<dbReference type="AlphaFoldDB" id="A0A210QIE2"/>
<feature type="compositionally biased region" description="Basic and acidic residues" evidence="4">
    <location>
        <begin position="104"/>
        <end position="150"/>
    </location>
</feature>
<feature type="signal peptide" evidence="5">
    <location>
        <begin position="1"/>
        <end position="18"/>
    </location>
</feature>
<keyword evidence="2" id="KW-0964">Secreted</keyword>